<sequence length="103" mass="11179">MSVKPQKLPSKPLPISDVLRDLAVLRSSGCGIPEIFKIRVGNDTKAEDGSASRVDSSVSLSYEYVKESRAAIRLHDSGKLEMQGSKIEEARSKYEGLLDGIDG</sequence>
<evidence type="ECO:0000313" key="1">
    <source>
        <dbReference type="EMBL" id="KJA27745.1"/>
    </source>
</evidence>
<proteinExistence type="predicted"/>
<organism evidence="1 2">
    <name type="scientific">Hypholoma sublateritium (strain FD-334 SS-4)</name>
    <dbReference type="NCBI Taxonomy" id="945553"/>
    <lineage>
        <taxon>Eukaryota</taxon>
        <taxon>Fungi</taxon>
        <taxon>Dikarya</taxon>
        <taxon>Basidiomycota</taxon>
        <taxon>Agaricomycotina</taxon>
        <taxon>Agaricomycetes</taxon>
        <taxon>Agaricomycetidae</taxon>
        <taxon>Agaricales</taxon>
        <taxon>Agaricineae</taxon>
        <taxon>Strophariaceae</taxon>
        <taxon>Hypholoma</taxon>
    </lineage>
</organism>
<dbReference type="AlphaFoldDB" id="A0A0D2Q7R9"/>
<name>A0A0D2Q7R9_HYPSF</name>
<dbReference type="EMBL" id="KN817523">
    <property type="protein sequence ID" value="KJA27745.1"/>
    <property type="molecule type" value="Genomic_DNA"/>
</dbReference>
<reference evidence="2" key="1">
    <citation type="submission" date="2014-04" db="EMBL/GenBank/DDBJ databases">
        <title>Evolutionary Origins and Diversification of the Mycorrhizal Mutualists.</title>
        <authorList>
            <consortium name="DOE Joint Genome Institute"/>
            <consortium name="Mycorrhizal Genomics Consortium"/>
            <person name="Kohler A."/>
            <person name="Kuo A."/>
            <person name="Nagy L.G."/>
            <person name="Floudas D."/>
            <person name="Copeland A."/>
            <person name="Barry K.W."/>
            <person name="Cichocki N."/>
            <person name="Veneault-Fourrey C."/>
            <person name="LaButti K."/>
            <person name="Lindquist E.A."/>
            <person name="Lipzen A."/>
            <person name="Lundell T."/>
            <person name="Morin E."/>
            <person name="Murat C."/>
            <person name="Riley R."/>
            <person name="Ohm R."/>
            <person name="Sun H."/>
            <person name="Tunlid A."/>
            <person name="Henrissat B."/>
            <person name="Grigoriev I.V."/>
            <person name="Hibbett D.S."/>
            <person name="Martin F."/>
        </authorList>
    </citation>
    <scope>NUCLEOTIDE SEQUENCE [LARGE SCALE GENOMIC DNA]</scope>
    <source>
        <strain evidence="2">FD-334 SS-4</strain>
    </source>
</reference>
<protein>
    <submittedName>
        <fullName evidence="1">Uncharacterized protein</fullName>
    </submittedName>
</protein>
<gene>
    <name evidence="1" type="ORF">HYPSUDRAFT_130825</name>
</gene>
<dbReference type="Proteomes" id="UP000054270">
    <property type="component" value="Unassembled WGS sequence"/>
</dbReference>
<dbReference type="OrthoDB" id="3227556at2759"/>
<accession>A0A0D2Q7R9</accession>
<dbReference type="OMA" id="NSYEYVR"/>
<evidence type="ECO:0000313" key="2">
    <source>
        <dbReference type="Proteomes" id="UP000054270"/>
    </source>
</evidence>
<keyword evidence="2" id="KW-1185">Reference proteome</keyword>